<organism evidence="2">
    <name type="scientific">Pseudo-nitzschia arenysensis</name>
    <dbReference type="NCBI Taxonomy" id="697910"/>
    <lineage>
        <taxon>Eukaryota</taxon>
        <taxon>Sar</taxon>
        <taxon>Stramenopiles</taxon>
        <taxon>Ochrophyta</taxon>
        <taxon>Bacillariophyta</taxon>
        <taxon>Bacillariophyceae</taxon>
        <taxon>Bacillariophycidae</taxon>
        <taxon>Bacillariales</taxon>
        <taxon>Bacillariaceae</taxon>
        <taxon>Pseudo-nitzschia</taxon>
    </lineage>
</organism>
<dbReference type="Pfam" id="PF03992">
    <property type="entry name" value="ABM"/>
    <property type="match status" value="2"/>
</dbReference>
<dbReference type="InterPro" id="IPR011008">
    <property type="entry name" value="Dimeric_a/b-barrel"/>
</dbReference>
<dbReference type="AlphaFoldDB" id="A0A7R9ZTZ4"/>
<dbReference type="GO" id="GO:0003824">
    <property type="term" value="F:catalytic activity"/>
    <property type="evidence" value="ECO:0007669"/>
    <property type="project" value="TreeGrafter"/>
</dbReference>
<dbReference type="PROSITE" id="PS51725">
    <property type="entry name" value="ABM"/>
    <property type="match status" value="1"/>
</dbReference>
<gene>
    <name evidence="2" type="ORF">PARE0329_LOCUS538</name>
</gene>
<dbReference type="InterPro" id="IPR007138">
    <property type="entry name" value="ABM_dom"/>
</dbReference>
<dbReference type="EMBL" id="HBEH01000763">
    <property type="protein sequence ID" value="CAD8343903.1"/>
    <property type="molecule type" value="Transcribed_RNA"/>
</dbReference>
<sequence>MDKVAWASKSQQNKIQGRKSKGEKIIMIQIRKSVRAKIFPSCAAFLFTSLFILLKPVSSLSLLRTQTKLMMSTPSITDASQPFALNAKMSILPEKREAWLKQIKDDQTCTRNDEEGNLQFSISEDVDAPNTFYLHEQFVDKAAFEAHTQSPHFARYDEFCKTEKPFAPGGDPEIMFFSPLEEGSEWAGAKRDVRKTAFCVTVNLYPKGDVRDEFLKVIANNKKGTDETEPMALQYTFGESTAEANTFHFHEQYDGKEDGKEGFDAHASSPHFAEWESFVGTDPFAKDPEVYFSKIIED</sequence>
<accession>A0A7R9ZTZ4</accession>
<evidence type="ECO:0000259" key="1">
    <source>
        <dbReference type="PROSITE" id="PS51725"/>
    </source>
</evidence>
<dbReference type="InterPro" id="IPR050744">
    <property type="entry name" value="AI-2_Isomerase_LsrG"/>
</dbReference>
<dbReference type="PANTHER" id="PTHR33336:SF3">
    <property type="entry name" value="ABM DOMAIN-CONTAINING PROTEIN"/>
    <property type="match status" value="1"/>
</dbReference>
<feature type="domain" description="ABM" evidence="1">
    <location>
        <begin position="83"/>
        <end position="176"/>
    </location>
</feature>
<protein>
    <recommendedName>
        <fullName evidence="1">ABM domain-containing protein</fullName>
    </recommendedName>
</protein>
<name>A0A7R9ZTZ4_9STRA</name>
<evidence type="ECO:0000313" key="2">
    <source>
        <dbReference type="EMBL" id="CAD8343903.1"/>
    </source>
</evidence>
<dbReference type="Gene3D" id="3.30.70.100">
    <property type="match status" value="2"/>
</dbReference>
<dbReference type="SUPFAM" id="SSF54909">
    <property type="entry name" value="Dimeric alpha+beta barrel"/>
    <property type="match status" value="2"/>
</dbReference>
<dbReference type="PANTHER" id="PTHR33336">
    <property type="entry name" value="QUINOL MONOOXYGENASE YGIN-RELATED"/>
    <property type="match status" value="1"/>
</dbReference>
<reference evidence="2" key="1">
    <citation type="submission" date="2021-01" db="EMBL/GenBank/DDBJ databases">
        <authorList>
            <person name="Corre E."/>
            <person name="Pelletier E."/>
            <person name="Niang G."/>
            <person name="Scheremetjew M."/>
            <person name="Finn R."/>
            <person name="Kale V."/>
            <person name="Holt S."/>
            <person name="Cochrane G."/>
            <person name="Meng A."/>
            <person name="Brown T."/>
            <person name="Cohen L."/>
        </authorList>
    </citation>
    <scope>NUCLEOTIDE SEQUENCE</scope>
    <source>
        <strain evidence="2">B593</strain>
    </source>
</reference>
<proteinExistence type="predicted"/>